<feature type="domain" description="Integrase catalytic" evidence="1">
    <location>
        <begin position="37"/>
        <end position="102"/>
    </location>
</feature>
<dbReference type="GO" id="GO:0015074">
    <property type="term" value="P:DNA integration"/>
    <property type="evidence" value="ECO:0007669"/>
    <property type="project" value="InterPro"/>
</dbReference>
<dbReference type="InterPro" id="IPR001584">
    <property type="entry name" value="Integrase_cat-core"/>
</dbReference>
<dbReference type="Gramene" id="FCD_00020036-RA">
    <property type="protein sequence ID" value="FCD_00020036-RA:cds"/>
    <property type="gene ID" value="FCD_00020036"/>
</dbReference>
<dbReference type="SUPFAM" id="SSF53098">
    <property type="entry name" value="Ribonuclease H-like"/>
    <property type="match status" value="1"/>
</dbReference>
<gene>
    <name evidence="2" type="ORF">TIFTF001_038715</name>
</gene>
<dbReference type="Gene3D" id="3.30.420.10">
    <property type="entry name" value="Ribonuclease H-like superfamily/Ribonuclease H"/>
    <property type="match status" value="1"/>
</dbReference>
<reference evidence="2" key="1">
    <citation type="submission" date="2023-07" db="EMBL/GenBank/DDBJ databases">
        <title>draft genome sequence of fig (Ficus carica).</title>
        <authorList>
            <person name="Takahashi T."/>
            <person name="Nishimura K."/>
        </authorList>
    </citation>
    <scope>NUCLEOTIDE SEQUENCE</scope>
</reference>
<dbReference type="InterPro" id="IPR036397">
    <property type="entry name" value="RNaseH_sf"/>
</dbReference>
<dbReference type="InterPro" id="IPR012337">
    <property type="entry name" value="RNaseH-like_sf"/>
</dbReference>
<dbReference type="PROSITE" id="PS50994">
    <property type="entry name" value="INTEGRASE"/>
    <property type="match status" value="1"/>
</dbReference>
<comment type="caution">
    <text evidence="2">The sequence shown here is derived from an EMBL/GenBank/DDBJ whole genome shotgun (WGS) entry which is preliminary data.</text>
</comment>
<keyword evidence="3" id="KW-1185">Reference proteome</keyword>
<dbReference type="PANTHER" id="PTHR48475">
    <property type="entry name" value="RIBONUCLEASE H"/>
    <property type="match status" value="1"/>
</dbReference>
<protein>
    <recommendedName>
        <fullName evidence="1">Integrase catalytic domain-containing protein</fullName>
    </recommendedName>
</protein>
<name>A0AA88E7S5_FICCA</name>
<evidence type="ECO:0000313" key="3">
    <source>
        <dbReference type="Proteomes" id="UP001187192"/>
    </source>
</evidence>
<dbReference type="AlphaFoldDB" id="A0AA88E7S5"/>
<sequence>MWGDVENIKEVRSSTNSFWEWGITGQPWGMIHQLSSKAVTLAKFGIPYKNFSDNGTPFINNDVATTLCGCGIKHQKSTPYYPQGNMQAKAANKTLIQILSKMATEFSSYSLVFGAEAIAPMELEVPSLQVAMVNDLEWHMESSGNMRLIDLEAINEKREEVRLKATVYQQRAKEACDKTIARRSFREGDLVLKMVDHV</sequence>
<dbReference type="GO" id="GO:0003676">
    <property type="term" value="F:nucleic acid binding"/>
    <property type="evidence" value="ECO:0007669"/>
    <property type="project" value="InterPro"/>
</dbReference>
<dbReference type="PANTHER" id="PTHR48475:SF1">
    <property type="entry name" value="RNASE H TYPE-1 DOMAIN-CONTAINING PROTEIN"/>
    <property type="match status" value="1"/>
</dbReference>
<accession>A0AA88E7S5</accession>
<evidence type="ECO:0000259" key="1">
    <source>
        <dbReference type="PROSITE" id="PS50994"/>
    </source>
</evidence>
<dbReference type="Proteomes" id="UP001187192">
    <property type="component" value="Unassembled WGS sequence"/>
</dbReference>
<evidence type="ECO:0000313" key="2">
    <source>
        <dbReference type="EMBL" id="GMN69669.1"/>
    </source>
</evidence>
<organism evidence="2 3">
    <name type="scientific">Ficus carica</name>
    <name type="common">Common fig</name>
    <dbReference type="NCBI Taxonomy" id="3494"/>
    <lineage>
        <taxon>Eukaryota</taxon>
        <taxon>Viridiplantae</taxon>
        <taxon>Streptophyta</taxon>
        <taxon>Embryophyta</taxon>
        <taxon>Tracheophyta</taxon>
        <taxon>Spermatophyta</taxon>
        <taxon>Magnoliopsida</taxon>
        <taxon>eudicotyledons</taxon>
        <taxon>Gunneridae</taxon>
        <taxon>Pentapetalae</taxon>
        <taxon>rosids</taxon>
        <taxon>fabids</taxon>
        <taxon>Rosales</taxon>
        <taxon>Moraceae</taxon>
        <taxon>Ficeae</taxon>
        <taxon>Ficus</taxon>
    </lineage>
</organism>
<proteinExistence type="predicted"/>
<dbReference type="EMBL" id="BTGU01000904">
    <property type="protein sequence ID" value="GMN69669.1"/>
    <property type="molecule type" value="Genomic_DNA"/>
</dbReference>